<proteinExistence type="predicted"/>
<name>A0ABD1ADH7_CARAN</name>
<feature type="transmembrane region" description="Helical" evidence="1">
    <location>
        <begin position="16"/>
        <end position="35"/>
    </location>
</feature>
<protein>
    <recommendedName>
        <fullName evidence="4">DUF4408 domain-containing protein</fullName>
    </recommendedName>
</protein>
<evidence type="ECO:0000313" key="3">
    <source>
        <dbReference type="Proteomes" id="UP001558713"/>
    </source>
</evidence>
<evidence type="ECO:0008006" key="4">
    <source>
        <dbReference type="Google" id="ProtNLM"/>
    </source>
</evidence>
<dbReference type="PANTHER" id="PTHR34947:SF2">
    <property type="entry name" value="TRANSMEMBRANE PROTEIN"/>
    <property type="match status" value="1"/>
</dbReference>
<keyword evidence="1" id="KW-0472">Membrane</keyword>
<dbReference type="EMBL" id="JBANAX010000526">
    <property type="protein sequence ID" value="KAL1204857.1"/>
    <property type="molecule type" value="Genomic_DNA"/>
</dbReference>
<evidence type="ECO:0000256" key="1">
    <source>
        <dbReference type="SAM" id="Phobius"/>
    </source>
</evidence>
<feature type="transmembrane region" description="Helical" evidence="1">
    <location>
        <begin position="50"/>
        <end position="70"/>
    </location>
</feature>
<comment type="caution">
    <text evidence="2">The sequence shown here is derived from an EMBL/GenBank/DDBJ whole genome shotgun (WGS) entry which is preliminary data.</text>
</comment>
<reference evidence="2 3" key="1">
    <citation type="submission" date="2024-04" db="EMBL/GenBank/DDBJ databases">
        <title>Genome assembly C_amara_ONT_v2.</title>
        <authorList>
            <person name="Yant L."/>
            <person name="Moore C."/>
            <person name="Slenker M."/>
        </authorList>
    </citation>
    <scope>NUCLEOTIDE SEQUENCE [LARGE SCALE GENOMIC DNA]</scope>
    <source>
        <tissue evidence="2">Leaf</tissue>
    </source>
</reference>
<dbReference type="Proteomes" id="UP001558713">
    <property type="component" value="Unassembled WGS sequence"/>
</dbReference>
<dbReference type="PANTHER" id="PTHR34947">
    <property type="entry name" value="TRANSMEMBRANE PROTEIN"/>
    <property type="match status" value="1"/>
</dbReference>
<accession>A0ABD1ADH7</accession>
<keyword evidence="3" id="KW-1185">Reference proteome</keyword>
<keyword evidence="1" id="KW-0812">Transmembrane</keyword>
<organism evidence="2 3">
    <name type="scientific">Cardamine amara subsp. amara</name>
    <dbReference type="NCBI Taxonomy" id="228776"/>
    <lineage>
        <taxon>Eukaryota</taxon>
        <taxon>Viridiplantae</taxon>
        <taxon>Streptophyta</taxon>
        <taxon>Embryophyta</taxon>
        <taxon>Tracheophyta</taxon>
        <taxon>Spermatophyta</taxon>
        <taxon>Magnoliopsida</taxon>
        <taxon>eudicotyledons</taxon>
        <taxon>Gunneridae</taxon>
        <taxon>Pentapetalae</taxon>
        <taxon>rosids</taxon>
        <taxon>malvids</taxon>
        <taxon>Brassicales</taxon>
        <taxon>Brassicaceae</taxon>
        <taxon>Cardamineae</taxon>
        <taxon>Cardamine</taxon>
    </lineage>
</organism>
<sequence length="189" mass="22446">MDHLLKPEFLMKLTKFVVVLIWALSLLVTHNFYIYRFTIQLVTHAVDKNYMFLLCNGLLVFVVKYSGLIVSSRPTDTNWSITDKTFDYRDFESYNMILELEHEKGTESFLAEEVTEEKEEIEDEDEPLADNIDREEECDLGDGFINEEEEENVRVLTSTEEEMNKKFDEFIRKMKEELRIEAKRHLILV</sequence>
<gene>
    <name evidence="2" type="ORF">V5N11_017459</name>
</gene>
<evidence type="ECO:0000313" key="2">
    <source>
        <dbReference type="EMBL" id="KAL1204857.1"/>
    </source>
</evidence>
<dbReference type="AlphaFoldDB" id="A0ABD1ADH7"/>
<keyword evidence="1" id="KW-1133">Transmembrane helix</keyword>